<gene>
    <name evidence="2" type="primary">ydaF_1</name>
    <name evidence="2" type="ORF">CLLU_17080</name>
</gene>
<dbReference type="EMBL" id="PVXP01000019">
    <property type="protein sequence ID" value="PRR85332.1"/>
    <property type="molecule type" value="Genomic_DNA"/>
</dbReference>
<comment type="caution">
    <text evidence="2">The sequence shown here is derived from an EMBL/GenBank/DDBJ whole genome shotgun (WGS) entry which is preliminary data.</text>
</comment>
<dbReference type="SUPFAM" id="SSF55729">
    <property type="entry name" value="Acyl-CoA N-acyltransferases (Nat)"/>
    <property type="match status" value="1"/>
</dbReference>
<dbReference type="InterPro" id="IPR016181">
    <property type="entry name" value="Acyl_CoA_acyltransferase"/>
</dbReference>
<dbReference type="OrthoDB" id="9795206at2"/>
<dbReference type="InterPro" id="IPR000182">
    <property type="entry name" value="GNAT_dom"/>
</dbReference>
<keyword evidence="3" id="KW-1185">Reference proteome</keyword>
<evidence type="ECO:0000313" key="2">
    <source>
        <dbReference type="EMBL" id="PRR85332.1"/>
    </source>
</evidence>
<dbReference type="EC" id="2.3.1.-" evidence="2"/>
<dbReference type="GO" id="GO:0016747">
    <property type="term" value="F:acyltransferase activity, transferring groups other than amino-acyl groups"/>
    <property type="evidence" value="ECO:0007669"/>
    <property type="project" value="InterPro"/>
</dbReference>
<dbReference type="Gene3D" id="3.40.630.30">
    <property type="match status" value="1"/>
</dbReference>
<dbReference type="Pfam" id="PF13302">
    <property type="entry name" value="Acetyltransf_3"/>
    <property type="match status" value="1"/>
</dbReference>
<sequence>MVKDLLKGSKIALTSFKDSHLPSLEKWYNDIYFLRNFDMIPAFPRSAKELNVTLKNLFESQDKFMFAINSVKDDEIVGITGFENILWNNGTATIYIGIGEKDHRGCGIGSEALYLTMEFGFEELNLHRIQLTVISYNKPAIKLYEKLGFKKEGTYRQFIYRDGNRYDMYLYGILRSEWEATIKK</sequence>
<dbReference type="PANTHER" id="PTHR43415">
    <property type="entry name" value="SPERMIDINE N(1)-ACETYLTRANSFERASE"/>
    <property type="match status" value="1"/>
</dbReference>
<evidence type="ECO:0000313" key="3">
    <source>
        <dbReference type="Proteomes" id="UP000237798"/>
    </source>
</evidence>
<name>A0A2T0BND4_9CLOT</name>
<organism evidence="2 3">
    <name type="scientific">Clostridium luticellarii</name>
    <dbReference type="NCBI Taxonomy" id="1691940"/>
    <lineage>
        <taxon>Bacteria</taxon>
        <taxon>Bacillati</taxon>
        <taxon>Bacillota</taxon>
        <taxon>Clostridia</taxon>
        <taxon>Eubacteriales</taxon>
        <taxon>Clostridiaceae</taxon>
        <taxon>Clostridium</taxon>
    </lineage>
</organism>
<keyword evidence="2" id="KW-0012">Acyltransferase</keyword>
<accession>A0A2T0BND4</accession>
<dbReference type="Proteomes" id="UP000237798">
    <property type="component" value="Unassembled WGS sequence"/>
</dbReference>
<dbReference type="PROSITE" id="PS51186">
    <property type="entry name" value="GNAT"/>
    <property type="match status" value="1"/>
</dbReference>
<proteinExistence type="predicted"/>
<protein>
    <submittedName>
        <fullName evidence="2">Putative ribosomal N-acetyltransferase YdaF</fullName>
        <ecNumber evidence="2">2.3.1.-</ecNumber>
    </submittedName>
</protein>
<dbReference type="CDD" id="cd04301">
    <property type="entry name" value="NAT_SF"/>
    <property type="match status" value="1"/>
</dbReference>
<dbReference type="PANTHER" id="PTHR43415:SF5">
    <property type="entry name" value="ACETYLTRANSFERASE"/>
    <property type="match status" value="1"/>
</dbReference>
<keyword evidence="2" id="KW-0808">Transferase</keyword>
<dbReference type="AlphaFoldDB" id="A0A2T0BND4"/>
<reference evidence="2 3" key="1">
    <citation type="submission" date="2018-03" db="EMBL/GenBank/DDBJ databases">
        <title>Genome sequence of Clostridium luticellarii DSM 29923.</title>
        <authorList>
            <person name="Poehlein A."/>
            <person name="Daniel R."/>
        </authorList>
    </citation>
    <scope>NUCLEOTIDE SEQUENCE [LARGE SCALE GENOMIC DNA]</scope>
    <source>
        <strain evidence="2 3">DSM 29923</strain>
    </source>
</reference>
<feature type="domain" description="N-acetyltransferase" evidence="1">
    <location>
        <begin position="11"/>
        <end position="173"/>
    </location>
</feature>
<evidence type="ECO:0000259" key="1">
    <source>
        <dbReference type="PROSITE" id="PS51186"/>
    </source>
</evidence>
<dbReference type="RefSeq" id="WP_106009305.1">
    <property type="nucleotide sequence ID" value="NZ_PVXP01000019.1"/>
</dbReference>